<protein>
    <submittedName>
        <fullName evidence="1">Uncharacterized protein</fullName>
    </submittedName>
</protein>
<dbReference type="EMBL" id="JAODAN010000001">
    <property type="protein sequence ID" value="KAK1926948.1"/>
    <property type="molecule type" value="Genomic_DNA"/>
</dbReference>
<dbReference type="InterPro" id="IPR036457">
    <property type="entry name" value="PPM-type-like_dom_sf"/>
</dbReference>
<evidence type="ECO:0000313" key="2">
    <source>
        <dbReference type="Proteomes" id="UP001182556"/>
    </source>
</evidence>
<gene>
    <name evidence="1" type="ORF">DB88DRAFT_476186</name>
</gene>
<dbReference type="Proteomes" id="UP001182556">
    <property type="component" value="Unassembled WGS sequence"/>
</dbReference>
<sequence>MTVWARLTSEEAALLVVAHLKHPHHDPIPKADLPGLFPHHPPRIPRPYPAQPVPGSRGTTDGEWVFMDDNVVTHLIRNSLGSRGWCAETRRRVLSMDNGYVKFQRDDTSAIVAFFDHNA</sequence>
<name>A0AAD9L8G6_PAPLA</name>
<accession>A0AAD9L8G6</accession>
<dbReference type="Gene3D" id="3.60.40.10">
    <property type="entry name" value="PPM-type phosphatase domain"/>
    <property type="match status" value="1"/>
</dbReference>
<proteinExistence type="predicted"/>
<keyword evidence="2" id="KW-1185">Reference proteome</keyword>
<dbReference type="AlphaFoldDB" id="A0AAD9L8G6"/>
<organism evidence="1 2">
    <name type="scientific">Papiliotrema laurentii</name>
    <name type="common">Cryptococcus laurentii</name>
    <dbReference type="NCBI Taxonomy" id="5418"/>
    <lineage>
        <taxon>Eukaryota</taxon>
        <taxon>Fungi</taxon>
        <taxon>Dikarya</taxon>
        <taxon>Basidiomycota</taxon>
        <taxon>Agaricomycotina</taxon>
        <taxon>Tremellomycetes</taxon>
        <taxon>Tremellales</taxon>
        <taxon>Rhynchogastremaceae</taxon>
        <taxon>Papiliotrema</taxon>
    </lineage>
</organism>
<evidence type="ECO:0000313" key="1">
    <source>
        <dbReference type="EMBL" id="KAK1926948.1"/>
    </source>
</evidence>
<reference evidence="1" key="1">
    <citation type="submission" date="2023-02" db="EMBL/GenBank/DDBJ databases">
        <title>Identification and recombinant expression of a fungal hydrolase from Papiliotrema laurentii that hydrolyzes apple cutin and clears colloidal polyester polyurethane.</title>
        <authorList>
            <consortium name="DOE Joint Genome Institute"/>
            <person name="Roman V.A."/>
            <person name="Bojanowski C."/>
            <person name="Crable B.R."/>
            <person name="Wagner D.N."/>
            <person name="Hung C.S."/>
            <person name="Nadeau L.J."/>
            <person name="Schratz L."/>
            <person name="Haridas S."/>
            <person name="Pangilinan J."/>
            <person name="Lipzen A."/>
            <person name="Na H."/>
            <person name="Yan M."/>
            <person name="Ng V."/>
            <person name="Grigoriev I.V."/>
            <person name="Spatafora J.W."/>
            <person name="Barlow D."/>
            <person name="Biffinger J."/>
            <person name="Kelley-Loughnane N."/>
            <person name="Varaljay V.A."/>
            <person name="Crookes-Goodson W.J."/>
        </authorList>
    </citation>
    <scope>NUCLEOTIDE SEQUENCE</scope>
    <source>
        <strain evidence="1">5307AH</strain>
    </source>
</reference>
<comment type="caution">
    <text evidence="1">The sequence shown here is derived from an EMBL/GenBank/DDBJ whole genome shotgun (WGS) entry which is preliminary data.</text>
</comment>